<dbReference type="EMBL" id="KE504124">
    <property type="protein sequence ID" value="EPT05319.1"/>
    <property type="molecule type" value="Genomic_DNA"/>
</dbReference>
<proteinExistence type="predicted"/>
<dbReference type="HOGENOM" id="CLU_1547602_0_0_1"/>
<keyword evidence="1" id="KW-0812">Transmembrane</keyword>
<name>S8EQT3_FOMSC</name>
<dbReference type="AlphaFoldDB" id="S8EQT3"/>
<evidence type="ECO:0000313" key="4">
    <source>
        <dbReference type="Proteomes" id="UP000015241"/>
    </source>
</evidence>
<feature type="domain" description="DUF6534" evidence="2">
    <location>
        <begin position="48"/>
        <end position="140"/>
    </location>
</feature>
<evidence type="ECO:0000259" key="2">
    <source>
        <dbReference type="Pfam" id="PF20152"/>
    </source>
</evidence>
<dbReference type="OrthoDB" id="3063206at2759"/>
<gene>
    <name evidence="3" type="ORF">FOMPIDRAFT_1021584</name>
</gene>
<dbReference type="InParanoid" id="S8EQT3"/>
<feature type="transmembrane region" description="Helical" evidence="1">
    <location>
        <begin position="41"/>
        <end position="64"/>
    </location>
</feature>
<organism evidence="3 4">
    <name type="scientific">Fomitopsis schrenkii</name>
    <name type="common">Brown rot fungus</name>
    <dbReference type="NCBI Taxonomy" id="2126942"/>
    <lineage>
        <taxon>Eukaryota</taxon>
        <taxon>Fungi</taxon>
        <taxon>Dikarya</taxon>
        <taxon>Basidiomycota</taxon>
        <taxon>Agaricomycotina</taxon>
        <taxon>Agaricomycetes</taxon>
        <taxon>Polyporales</taxon>
        <taxon>Fomitopsis</taxon>
    </lineage>
</organism>
<dbReference type="Proteomes" id="UP000015241">
    <property type="component" value="Unassembled WGS sequence"/>
</dbReference>
<keyword evidence="1" id="KW-0472">Membrane</keyword>
<reference evidence="3 4" key="1">
    <citation type="journal article" date="2012" name="Science">
        <title>The Paleozoic origin of enzymatic lignin decomposition reconstructed from 31 fungal genomes.</title>
        <authorList>
            <person name="Floudas D."/>
            <person name="Binder M."/>
            <person name="Riley R."/>
            <person name="Barry K."/>
            <person name="Blanchette R.A."/>
            <person name="Henrissat B."/>
            <person name="Martinez A.T."/>
            <person name="Otillar R."/>
            <person name="Spatafora J.W."/>
            <person name="Yadav J.S."/>
            <person name="Aerts A."/>
            <person name="Benoit I."/>
            <person name="Boyd A."/>
            <person name="Carlson A."/>
            <person name="Copeland A."/>
            <person name="Coutinho P.M."/>
            <person name="de Vries R.P."/>
            <person name="Ferreira P."/>
            <person name="Findley K."/>
            <person name="Foster B."/>
            <person name="Gaskell J."/>
            <person name="Glotzer D."/>
            <person name="Gorecki P."/>
            <person name="Heitman J."/>
            <person name="Hesse C."/>
            <person name="Hori C."/>
            <person name="Igarashi K."/>
            <person name="Jurgens J.A."/>
            <person name="Kallen N."/>
            <person name="Kersten P."/>
            <person name="Kohler A."/>
            <person name="Kuees U."/>
            <person name="Kumar T.K.A."/>
            <person name="Kuo A."/>
            <person name="LaButti K."/>
            <person name="Larrondo L.F."/>
            <person name="Lindquist E."/>
            <person name="Ling A."/>
            <person name="Lombard V."/>
            <person name="Lucas S."/>
            <person name="Lundell T."/>
            <person name="Martin R."/>
            <person name="McLaughlin D.J."/>
            <person name="Morgenstern I."/>
            <person name="Morin E."/>
            <person name="Murat C."/>
            <person name="Nagy L.G."/>
            <person name="Nolan M."/>
            <person name="Ohm R.A."/>
            <person name="Patyshakuliyeva A."/>
            <person name="Rokas A."/>
            <person name="Ruiz-Duenas F.J."/>
            <person name="Sabat G."/>
            <person name="Salamov A."/>
            <person name="Samejima M."/>
            <person name="Schmutz J."/>
            <person name="Slot J.C."/>
            <person name="St John F."/>
            <person name="Stenlid J."/>
            <person name="Sun H."/>
            <person name="Sun S."/>
            <person name="Syed K."/>
            <person name="Tsang A."/>
            <person name="Wiebenga A."/>
            <person name="Young D."/>
            <person name="Pisabarro A."/>
            <person name="Eastwood D.C."/>
            <person name="Martin F."/>
            <person name="Cullen D."/>
            <person name="Grigoriev I.V."/>
            <person name="Hibbett D.S."/>
        </authorList>
    </citation>
    <scope>NUCLEOTIDE SEQUENCE</scope>
    <source>
        <strain evidence="4">FP-58527</strain>
    </source>
</reference>
<evidence type="ECO:0000256" key="1">
    <source>
        <dbReference type="SAM" id="Phobius"/>
    </source>
</evidence>
<evidence type="ECO:0000313" key="3">
    <source>
        <dbReference type="EMBL" id="EPT05319.1"/>
    </source>
</evidence>
<feature type="transmembrane region" description="Helical" evidence="1">
    <location>
        <begin position="85"/>
        <end position="108"/>
    </location>
</feature>
<dbReference type="STRING" id="743788.S8EQT3"/>
<feature type="transmembrane region" description="Helical" evidence="1">
    <location>
        <begin position="114"/>
        <end position="135"/>
    </location>
</feature>
<keyword evidence="4" id="KW-1185">Reference proteome</keyword>
<keyword evidence="1" id="KW-1133">Transmembrane helix</keyword>
<dbReference type="InterPro" id="IPR045339">
    <property type="entry name" value="DUF6534"/>
</dbReference>
<dbReference type="Pfam" id="PF20152">
    <property type="entry name" value="DUF6534"/>
    <property type="match status" value="1"/>
</dbReference>
<sequence length="173" mass="19526">MVVTASTLSVVAYGSSISMLGYESQLVRKLWEMLEKPEMKISIQTLTAFVANIFICVSLCGVILSESAKLAPHSITKSAIRRYTYYTICRNFLEALVELLAFTFYIGWIHDNSYYWTIFHIPSSKVYVNTVLAMFNARQSLMDHGQEASESFIDSQESILFATIVTFTAEEIG</sequence>
<accession>S8EQT3</accession>
<protein>
    <recommendedName>
        <fullName evidence="2">DUF6534 domain-containing protein</fullName>
    </recommendedName>
</protein>